<feature type="transmembrane region" description="Helical" evidence="1">
    <location>
        <begin position="12"/>
        <end position="32"/>
    </location>
</feature>
<sequence length="146" mass="16488">MYTGLLHTHNLFRWLVLIVLLLAIVSAFTGWFSKREWSKRDNMLGLVLTIFVDIQFLVGLILYAFVSPLTKAAFADFGAAMKNADLRFYAVEHILMMLVALVFVHIGKSKSKKAAIPVKKHCSAAIWYSLALILVLAGIPWDRAFF</sequence>
<evidence type="ECO:0000256" key="1">
    <source>
        <dbReference type="SAM" id="Phobius"/>
    </source>
</evidence>
<accession>A0A399D899</accession>
<evidence type="ECO:0000313" key="2">
    <source>
        <dbReference type="EMBL" id="RIH66771.1"/>
    </source>
</evidence>
<feature type="transmembrane region" description="Helical" evidence="1">
    <location>
        <begin position="125"/>
        <end position="141"/>
    </location>
</feature>
<protein>
    <recommendedName>
        <fullName evidence="4">Cytochrome B</fullName>
    </recommendedName>
</protein>
<evidence type="ECO:0000313" key="3">
    <source>
        <dbReference type="Proteomes" id="UP000266441"/>
    </source>
</evidence>
<keyword evidence="3" id="KW-1185">Reference proteome</keyword>
<feature type="transmembrane region" description="Helical" evidence="1">
    <location>
        <begin position="86"/>
        <end position="104"/>
    </location>
</feature>
<evidence type="ECO:0008006" key="4">
    <source>
        <dbReference type="Google" id="ProtNLM"/>
    </source>
</evidence>
<dbReference type="Proteomes" id="UP000266441">
    <property type="component" value="Unassembled WGS sequence"/>
</dbReference>
<feature type="transmembrane region" description="Helical" evidence="1">
    <location>
        <begin position="44"/>
        <end position="66"/>
    </location>
</feature>
<reference evidence="2 3" key="1">
    <citation type="journal article" date="2015" name="Int. J. Syst. Evol. Microbiol.">
        <title>Mariniphaga sediminis sp. nov., isolated from coastal sediment.</title>
        <authorList>
            <person name="Wang F.Q."/>
            <person name="Shen Q.Y."/>
            <person name="Chen G.J."/>
            <person name="Du Z.J."/>
        </authorList>
    </citation>
    <scope>NUCLEOTIDE SEQUENCE [LARGE SCALE GENOMIC DNA]</scope>
    <source>
        <strain evidence="2 3">SY21</strain>
    </source>
</reference>
<dbReference type="RefSeq" id="WP_119348642.1">
    <property type="nucleotide sequence ID" value="NZ_QWET01000002.1"/>
</dbReference>
<organism evidence="2 3">
    <name type="scientific">Mariniphaga sediminis</name>
    <dbReference type="NCBI Taxonomy" id="1628158"/>
    <lineage>
        <taxon>Bacteria</taxon>
        <taxon>Pseudomonadati</taxon>
        <taxon>Bacteroidota</taxon>
        <taxon>Bacteroidia</taxon>
        <taxon>Marinilabiliales</taxon>
        <taxon>Prolixibacteraceae</taxon>
        <taxon>Mariniphaga</taxon>
    </lineage>
</organism>
<keyword evidence="1" id="KW-0812">Transmembrane</keyword>
<dbReference type="AlphaFoldDB" id="A0A399D899"/>
<keyword evidence="1" id="KW-1133">Transmembrane helix</keyword>
<dbReference type="EMBL" id="QWET01000002">
    <property type="protein sequence ID" value="RIH66771.1"/>
    <property type="molecule type" value="Genomic_DNA"/>
</dbReference>
<dbReference type="OrthoDB" id="329514at2"/>
<comment type="caution">
    <text evidence="2">The sequence shown here is derived from an EMBL/GenBank/DDBJ whole genome shotgun (WGS) entry which is preliminary data.</text>
</comment>
<keyword evidence="1" id="KW-0472">Membrane</keyword>
<name>A0A399D899_9BACT</name>
<gene>
    <name evidence="2" type="ORF">D1164_04035</name>
</gene>
<proteinExistence type="predicted"/>